<evidence type="ECO:0008006" key="4">
    <source>
        <dbReference type="Google" id="ProtNLM"/>
    </source>
</evidence>
<protein>
    <recommendedName>
        <fullName evidence="4">Serine/threonine protein kinase</fullName>
    </recommendedName>
</protein>
<dbReference type="RefSeq" id="WP_232581021.1">
    <property type="nucleotide sequence ID" value="NZ_WMCP01000002.1"/>
</dbReference>
<proteinExistence type="predicted"/>
<feature type="compositionally biased region" description="Gly residues" evidence="1">
    <location>
        <begin position="318"/>
        <end position="331"/>
    </location>
</feature>
<name>A0AAW4ZR11_PHOPO</name>
<organism evidence="2 3">
    <name type="scientific">Photobacterium phosphoreum</name>
    <dbReference type="NCBI Taxonomy" id="659"/>
    <lineage>
        <taxon>Bacteria</taxon>
        <taxon>Pseudomonadati</taxon>
        <taxon>Pseudomonadota</taxon>
        <taxon>Gammaproteobacteria</taxon>
        <taxon>Vibrionales</taxon>
        <taxon>Vibrionaceae</taxon>
        <taxon>Photobacterium</taxon>
    </lineage>
</organism>
<comment type="caution">
    <text evidence="2">The sequence shown here is derived from an EMBL/GenBank/DDBJ whole genome shotgun (WGS) entry which is preliminary data.</text>
</comment>
<accession>A0AAW4ZR11</accession>
<dbReference type="EMBL" id="WMCP01000002">
    <property type="protein sequence ID" value="MCF2300818.1"/>
    <property type="molecule type" value="Genomic_DNA"/>
</dbReference>
<feature type="compositionally biased region" description="Pro residues" evidence="1">
    <location>
        <begin position="301"/>
        <end position="317"/>
    </location>
</feature>
<feature type="region of interest" description="Disordered" evidence="1">
    <location>
        <begin position="287"/>
        <end position="331"/>
    </location>
</feature>
<evidence type="ECO:0000256" key="1">
    <source>
        <dbReference type="SAM" id="MobiDB-lite"/>
    </source>
</evidence>
<evidence type="ECO:0000313" key="2">
    <source>
        <dbReference type="EMBL" id="MCF2300818.1"/>
    </source>
</evidence>
<dbReference type="Proteomes" id="UP000813876">
    <property type="component" value="Unassembled WGS sequence"/>
</dbReference>
<sequence length="331" mass="33873">MKIKLLTTIIAGVLLAGCGGGNDNSVDGGGDKDKKTTPVLAFDGAINGMVASYTCADGTSGTTTTKTDGYGFVTVISDTFADKPESCSVVLTVVTPNDYDPDTDLPLAVDMSNGKNMSNVVYTVPKGLLEKGQKIAATPFTTLVDKAIKQSGEANSANVAIDAIIEEVFKDLGINTSIVDPKKLMSDPAATLKALDSTVAQDIVAKAMVLSDVLITHKDNTDISPADIAAVTTTVANDLVKKNPYFPAADEGSSDQIYVDLSDELADKGNFDTAASGTVPPVVETANKNPIVVPDADIPDPENPPVDPTPEPTPPPTGGTGGSGDGGGNGN</sequence>
<reference evidence="2" key="1">
    <citation type="submission" date="2019-11" db="EMBL/GenBank/DDBJ databases">
        <title>Comparative genomics of photobacteria reveal adaptation to distinct habitats.</title>
        <authorList>
            <person name="Fuertes-Perez S."/>
            <person name="Hilgarth M."/>
            <person name="Vogel R.F."/>
        </authorList>
    </citation>
    <scope>NUCLEOTIDE SEQUENCE</scope>
    <source>
        <strain evidence="2">TMW2.2145</strain>
    </source>
</reference>
<dbReference type="PROSITE" id="PS51257">
    <property type="entry name" value="PROKAR_LIPOPROTEIN"/>
    <property type="match status" value="1"/>
</dbReference>
<evidence type="ECO:0000313" key="3">
    <source>
        <dbReference type="Proteomes" id="UP000813876"/>
    </source>
</evidence>
<dbReference type="AlphaFoldDB" id="A0AAW4ZR11"/>
<gene>
    <name evidence="2" type="ORF">GLP33_03640</name>
</gene>